<feature type="region of interest" description="Disordered" evidence="1">
    <location>
        <begin position="497"/>
        <end position="517"/>
    </location>
</feature>
<feature type="region of interest" description="Disordered" evidence="1">
    <location>
        <begin position="446"/>
        <end position="471"/>
    </location>
</feature>
<reference evidence="2 3" key="1">
    <citation type="submission" date="2012-05" db="EMBL/GenBank/DDBJ databases">
        <title>Recombination and specialization in a pathogen metapopulation.</title>
        <authorList>
            <person name="Gardiner A."/>
            <person name="Kemen E."/>
            <person name="Schultz-Larsen T."/>
            <person name="MacLean D."/>
            <person name="Van Oosterhout C."/>
            <person name="Jones J.D.G."/>
        </authorList>
    </citation>
    <scope>NUCLEOTIDE SEQUENCE [LARGE SCALE GENOMIC DNA]</scope>
    <source>
        <strain evidence="2 3">Ac Nc2</strain>
    </source>
</reference>
<proteinExistence type="predicted"/>
<accession>A0A024G7R9</accession>
<dbReference type="AlphaFoldDB" id="A0A024G7R9"/>
<evidence type="ECO:0000256" key="1">
    <source>
        <dbReference type="SAM" id="MobiDB-lite"/>
    </source>
</evidence>
<evidence type="ECO:0000313" key="2">
    <source>
        <dbReference type="EMBL" id="CCI42798.1"/>
    </source>
</evidence>
<dbReference type="PANTHER" id="PTHR35397:SF2">
    <property type="match status" value="1"/>
</dbReference>
<sequence length="1112" mass="127796">MVDKIKDFFRNFILTKSAFQDNNDDRGEQSLVKSDQNNEKGDTMPENVINGSVGSGGIPRVSSMQQVASNKLHSKADSTYTHSRDALSVMQSSFAINDHKAPSGSSVLSAALKAGHYLTTDTFDRTLRWDVVLYKLYQLIREALRTTCLISSAGSPLTRSMKNNPGRMTTMNSNLQTDSIAFDHENNFYIPSAQMHAVVEMLKQMGSREIQLQIFRYYRSGITCSGRMHENSAKACNSNRIGINETERMELLNNCRRALLDCWKFALDQLNQFTFRLYEHDREDIVYLYYELICHVAERCEFHPPGHLEYQKDSHDANGNEVEAHRDIDEVNQLREASSEIGSVKPHDQVPKIIKKGSTCTSPKDETAESDIDAYRWSLVATFHHVAETIEYTKQHKRPGRNWISIKEAQFSSKMIAIAFVRIPSVQMVILEHISLAVKQKEWSLDRNEASNTPQGTKSSRRRHSSGSNSNDLQKFLQEWSGCADNFKKCGRAKKAHGRSLDGVDENQDSYIPNSAPNDMKNLRKCASMDTDTLSLVHSSDTFKFLNVGVRKRSLSPRKASRQERIVDNTHAFTADPLASKAWEQEFPALFGWTMYKPYLASSLDVELYSIPSLQGQDFPSWLDKITHDGEFFAWFMSSYFEHLAISSYSVKYPSAFRPIPWTALPGYALLVKTLLLLVREAAWEQWQMTCRSYEDDLKAFVGETPCVSLFFALSRRGITTVLDQVHHWLGVNPGLLDPCVLALLECTNAYSIKSVSQCLSNLEKWFSAAAIPRKYPSNKISTSLWRLPTSFQGLKFVYAVRRLVSSENFEILKRVLLFLYRRMDYFEDTLRQQTLKILIQRHMSLFLHWNYEVRRYYHHLLVFRVARVSRTALKSSTDYLLVRKDFDGLSCFDSRFLLPFDTRLNGSVSVTSCYDDCVTNSADDSMAANSPPEIQELLKKTNLKQLWTRSDLKWLRREQAFWRAFDACIATICCDERKRAHERNQQFQQEQEAIHIRSLSFHKLHTNPDTSFKINSVHEGLPGAKLGCGQQEVDRLSRALCRQPPYYLRYLPTEHVGYLQELKRLASHFKYPDNLQVYAPTSLREYSDTLTSYFQEFNRYGVVEATPLEFC</sequence>
<dbReference type="EMBL" id="CAIX01000039">
    <property type="protein sequence ID" value="CCI42798.1"/>
    <property type="molecule type" value="Genomic_DNA"/>
</dbReference>
<organism evidence="2 3">
    <name type="scientific">Albugo candida</name>
    <dbReference type="NCBI Taxonomy" id="65357"/>
    <lineage>
        <taxon>Eukaryota</taxon>
        <taxon>Sar</taxon>
        <taxon>Stramenopiles</taxon>
        <taxon>Oomycota</taxon>
        <taxon>Peronosporomycetes</taxon>
        <taxon>Albuginales</taxon>
        <taxon>Albuginaceae</taxon>
        <taxon>Albugo</taxon>
    </lineage>
</organism>
<feature type="region of interest" description="Disordered" evidence="1">
    <location>
        <begin position="23"/>
        <end position="50"/>
    </location>
</feature>
<keyword evidence="3" id="KW-1185">Reference proteome</keyword>
<gene>
    <name evidence="2" type="ORF">BN9_035820</name>
</gene>
<dbReference type="OrthoDB" id="19240at2759"/>
<name>A0A024G7R9_9STRA</name>
<dbReference type="Proteomes" id="UP000053237">
    <property type="component" value="Unassembled WGS sequence"/>
</dbReference>
<dbReference type="Pfam" id="PF08578">
    <property type="entry name" value="DUF1765"/>
    <property type="match status" value="1"/>
</dbReference>
<protein>
    <submittedName>
        <fullName evidence="2">Uncharacterized protein</fullName>
    </submittedName>
</protein>
<dbReference type="InterPro" id="IPR013887">
    <property type="entry name" value="UPF0592"/>
</dbReference>
<dbReference type="PANTHER" id="PTHR35397">
    <property type="entry name" value="C2 DOMAIN-CONTAINING PROTEIN-RELATED"/>
    <property type="match status" value="1"/>
</dbReference>
<comment type="caution">
    <text evidence="2">The sequence shown here is derived from an EMBL/GenBank/DDBJ whole genome shotgun (WGS) entry which is preliminary data.</text>
</comment>
<evidence type="ECO:0000313" key="3">
    <source>
        <dbReference type="Proteomes" id="UP000053237"/>
    </source>
</evidence>
<dbReference type="InParanoid" id="A0A024G7R9"/>